<accession>A0A138ZXT9</accession>
<sequence length="479" mass="50698">MVPKLGMAATQDGDQTRNVSEIPAAAISKGPASAESQLLASPKDDVESSASSPATSPSFPEGGWGWVQVVASFFLLFCTAGPQWSLGTYVRFYTAEHTFPGATYFAISFIPSLCNLGFPLFGPFAGKAADYFGPRRAALVGVAIQVVGLILASFSTEVWHVLLTQGFLFGTGEVLIYLAFVNAISQYFLKRRGMAIGIAISGSGIGGLVLSPVTQIIIDAVGWRWSLRILAIIVAALGGLCAMLYLARVPSGMEIRKRGSQEGAKKPARTRIFDLQYFKDAWFTILYLSGAITGFGYFIPFSYVVAYATSIGITSSSASLILGLMNGAGACGRMFWGIAGDRIGHVNAFLLCQFGAPLAILLVWPFATSFASTAIMGMLFGFFAAGFISVMPLVMTTLAPDSSVAGRLGLQMSSSLINTLAGPPIGGALLDANTSFVDGVKVVNYLPTTLYGGSLLLVGALPLLWVRWKAGGGRWWSKI</sequence>
<evidence type="ECO:0000259" key="5">
    <source>
        <dbReference type="PROSITE" id="PS50850"/>
    </source>
</evidence>
<dbReference type="EMBL" id="KQ965908">
    <property type="protein sequence ID" value="KXS08963.1"/>
    <property type="molecule type" value="Genomic_DNA"/>
</dbReference>
<feature type="region of interest" description="Disordered" evidence="3">
    <location>
        <begin position="1"/>
        <end position="58"/>
    </location>
</feature>
<proteinExistence type="inferred from homology"/>
<feature type="transmembrane region" description="Helical" evidence="4">
    <location>
        <begin position="64"/>
        <end position="84"/>
    </location>
</feature>
<dbReference type="InterPro" id="IPR020846">
    <property type="entry name" value="MFS_dom"/>
</dbReference>
<dbReference type="PANTHER" id="PTHR11360:SF284">
    <property type="entry name" value="EG:103B4.3 PROTEIN-RELATED"/>
    <property type="match status" value="1"/>
</dbReference>
<feature type="transmembrane region" description="Helical" evidence="4">
    <location>
        <begin position="373"/>
        <end position="396"/>
    </location>
</feature>
<name>A0A138ZXT9_GONPJ</name>
<dbReference type="InterPro" id="IPR011701">
    <property type="entry name" value="MFS"/>
</dbReference>
<feature type="transmembrane region" description="Helical" evidence="4">
    <location>
        <begin position="162"/>
        <end position="181"/>
    </location>
</feature>
<evidence type="ECO:0000256" key="3">
    <source>
        <dbReference type="SAM" id="MobiDB-lite"/>
    </source>
</evidence>
<feature type="transmembrane region" description="Helical" evidence="4">
    <location>
        <begin position="137"/>
        <end position="156"/>
    </location>
</feature>
<evidence type="ECO:0000313" key="6">
    <source>
        <dbReference type="EMBL" id="KXS08963.1"/>
    </source>
</evidence>
<dbReference type="InterPro" id="IPR036259">
    <property type="entry name" value="MFS_trans_sf"/>
</dbReference>
<dbReference type="Gene3D" id="1.20.1250.20">
    <property type="entry name" value="MFS general substrate transporter like domains"/>
    <property type="match status" value="2"/>
</dbReference>
<feature type="transmembrane region" description="Helical" evidence="4">
    <location>
        <begin position="408"/>
        <end position="430"/>
    </location>
</feature>
<feature type="transmembrane region" description="Helical" evidence="4">
    <location>
        <begin position="104"/>
        <end position="125"/>
    </location>
</feature>
<dbReference type="SUPFAM" id="SSF103473">
    <property type="entry name" value="MFS general substrate transporter"/>
    <property type="match status" value="1"/>
</dbReference>
<feature type="transmembrane region" description="Helical" evidence="4">
    <location>
        <begin position="225"/>
        <end position="247"/>
    </location>
</feature>
<dbReference type="OMA" id="GVEITHM"/>
<dbReference type="GO" id="GO:0016020">
    <property type="term" value="C:membrane"/>
    <property type="evidence" value="ECO:0007669"/>
    <property type="project" value="UniProtKB-SubCell"/>
</dbReference>
<feature type="transmembrane region" description="Helical" evidence="4">
    <location>
        <begin position="450"/>
        <end position="468"/>
    </location>
</feature>
<keyword evidence="4" id="KW-1133">Transmembrane helix</keyword>
<dbReference type="Proteomes" id="UP000070544">
    <property type="component" value="Unassembled WGS sequence"/>
</dbReference>
<dbReference type="AlphaFoldDB" id="A0A138ZXT9"/>
<dbReference type="Pfam" id="PF07690">
    <property type="entry name" value="MFS_1"/>
    <property type="match status" value="1"/>
</dbReference>
<organism evidence="6 7">
    <name type="scientific">Gonapodya prolifera (strain JEL478)</name>
    <name type="common">Monoblepharis prolifera</name>
    <dbReference type="NCBI Taxonomy" id="1344416"/>
    <lineage>
        <taxon>Eukaryota</taxon>
        <taxon>Fungi</taxon>
        <taxon>Fungi incertae sedis</taxon>
        <taxon>Chytridiomycota</taxon>
        <taxon>Chytridiomycota incertae sedis</taxon>
        <taxon>Monoblepharidomycetes</taxon>
        <taxon>Monoblepharidales</taxon>
        <taxon>Gonapodyaceae</taxon>
        <taxon>Gonapodya</taxon>
    </lineage>
</organism>
<evidence type="ECO:0000256" key="4">
    <source>
        <dbReference type="SAM" id="Phobius"/>
    </source>
</evidence>
<dbReference type="PROSITE" id="PS50850">
    <property type="entry name" value="MFS"/>
    <property type="match status" value="1"/>
</dbReference>
<dbReference type="GO" id="GO:0022857">
    <property type="term" value="F:transmembrane transporter activity"/>
    <property type="evidence" value="ECO:0007669"/>
    <property type="project" value="InterPro"/>
</dbReference>
<dbReference type="OrthoDB" id="2213137at2759"/>
<keyword evidence="4" id="KW-0472">Membrane</keyword>
<feature type="compositionally biased region" description="Low complexity" evidence="3">
    <location>
        <begin position="48"/>
        <end position="58"/>
    </location>
</feature>
<evidence type="ECO:0000256" key="2">
    <source>
        <dbReference type="ARBA" id="ARBA00006727"/>
    </source>
</evidence>
<feature type="transmembrane region" description="Helical" evidence="4">
    <location>
        <begin position="346"/>
        <end position="367"/>
    </location>
</feature>
<gene>
    <name evidence="6" type="ORF">M427DRAFT_64970</name>
</gene>
<protein>
    <submittedName>
        <fullName evidence="6">MFS general substrate transporter</fullName>
    </submittedName>
</protein>
<keyword evidence="7" id="KW-1185">Reference proteome</keyword>
<dbReference type="STRING" id="1344416.A0A138ZXT9"/>
<evidence type="ECO:0000256" key="1">
    <source>
        <dbReference type="ARBA" id="ARBA00004141"/>
    </source>
</evidence>
<feature type="transmembrane region" description="Helical" evidence="4">
    <location>
        <begin position="281"/>
        <end position="299"/>
    </location>
</feature>
<reference evidence="6 7" key="1">
    <citation type="journal article" date="2015" name="Genome Biol. Evol.">
        <title>Phylogenomic analyses indicate that early fungi evolved digesting cell walls of algal ancestors of land plants.</title>
        <authorList>
            <person name="Chang Y."/>
            <person name="Wang S."/>
            <person name="Sekimoto S."/>
            <person name="Aerts A.L."/>
            <person name="Choi C."/>
            <person name="Clum A."/>
            <person name="LaButti K.M."/>
            <person name="Lindquist E.A."/>
            <person name="Yee Ngan C."/>
            <person name="Ohm R.A."/>
            <person name="Salamov A.A."/>
            <person name="Grigoriev I.V."/>
            <person name="Spatafora J.W."/>
            <person name="Berbee M.L."/>
        </authorList>
    </citation>
    <scope>NUCLEOTIDE SEQUENCE [LARGE SCALE GENOMIC DNA]</scope>
    <source>
        <strain evidence="6 7">JEL478</strain>
    </source>
</reference>
<feature type="domain" description="Major facilitator superfamily (MFS) profile" evidence="5">
    <location>
        <begin position="68"/>
        <end position="471"/>
    </location>
</feature>
<dbReference type="PANTHER" id="PTHR11360">
    <property type="entry name" value="MONOCARBOXYLATE TRANSPORTER"/>
    <property type="match status" value="1"/>
</dbReference>
<feature type="transmembrane region" description="Helical" evidence="4">
    <location>
        <begin position="193"/>
        <end position="213"/>
    </location>
</feature>
<comment type="similarity">
    <text evidence="2">Belongs to the major facilitator superfamily. Monocarboxylate porter (TC 2.A.1.13) family.</text>
</comment>
<keyword evidence="4" id="KW-0812">Transmembrane</keyword>
<comment type="subcellular location">
    <subcellularLocation>
        <location evidence="1">Membrane</location>
        <topology evidence="1">Multi-pass membrane protein</topology>
    </subcellularLocation>
</comment>
<evidence type="ECO:0000313" key="7">
    <source>
        <dbReference type="Proteomes" id="UP000070544"/>
    </source>
</evidence>
<dbReference type="InterPro" id="IPR050327">
    <property type="entry name" value="Proton-linked_MCT"/>
</dbReference>